<dbReference type="AlphaFoldDB" id="A0A6H1ZAZ7"/>
<dbReference type="EMBL" id="MT144598">
    <property type="protein sequence ID" value="QJH94263.1"/>
    <property type="molecule type" value="Genomic_DNA"/>
</dbReference>
<sequence length="76" mass="8397">MRCPQCKKAARVSGNPPRASRLGPKRKYIRVLVVVPKDMWEDVKGIAGSRGISASEYVRRALAEQIYQSVSAHSGK</sequence>
<accession>A0A6H1ZAZ7</accession>
<name>A0A6H1ZAZ7_9ZZZZ</name>
<organism evidence="2">
    <name type="scientific">viral metagenome</name>
    <dbReference type="NCBI Taxonomy" id="1070528"/>
    <lineage>
        <taxon>unclassified sequences</taxon>
        <taxon>metagenomes</taxon>
        <taxon>organismal metagenomes</taxon>
    </lineage>
</organism>
<evidence type="ECO:0000256" key="1">
    <source>
        <dbReference type="SAM" id="MobiDB-lite"/>
    </source>
</evidence>
<evidence type="ECO:0000313" key="3">
    <source>
        <dbReference type="EMBL" id="QJH94263.1"/>
    </source>
</evidence>
<evidence type="ECO:0000313" key="2">
    <source>
        <dbReference type="EMBL" id="QJA44547.1"/>
    </source>
</evidence>
<dbReference type="EMBL" id="MT143977">
    <property type="protein sequence ID" value="QJA44547.1"/>
    <property type="molecule type" value="Genomic_DNA"/>
</dbReference>
<protein>
    <submittedName>
        <fullName evidence="2">Uncharacterized protein</fullName>
    </submittedName>
</protein>
<feature type="region of interest" description="Disordered" evidence="1">
    <location>
        <begin position="1"/>
        <end position="22"/>
    </location>
</feature>
<reference evidence="2" key="1">
    <citation type="submission" date="2020-03" db="EMBL/GenBank/DDBJ databases">
        <title>The deep terrestrial virosphere.</title>
        <authorList>
            <person name="Holmfeldt K."/>
            <person name="Nilsson E."/>
            <person name="Simone D."/>
            <person name="Lopez-Fernandez M."/>
            <person name="Wu X."/>
            <person name="de Brujin I."/>
            <person name="Lundin D."/>
            <person name="Andersson A."/>
            <person name="Bertilsson S."/>
            <person name="Dopson M."/>
        </authorList>
    </citation>
    <scope>NUCLEOTIDE SEQUENCE</scope>
    <source>
        <strain evidence="2">TM448A00111</strain>
        <strain evidence="3">TM448B00196</strain>
    </source>
</reference>
<proteinExistence type="predicted"/>
<gene>
    <name evidence="2" type="ORF">TM448A00111_0050</name>
    <name evidence="3" type="ORF">TM448B00196_0050</name>
</gene>